<feature type="chain" id="PRO_5025465215" description="Solute-binding protein family 5 domain-containing protein" evidence="5">
    <location>
        <begin position="25"/>
        <end position="569"/>
    </location>
</feature>
<dbReference type="Gene3D" id="3.40.190.10">
    <property type="entry name" value="Periplasmic binding protein-like II"/>
    <property type="match status" value="1"/>
</dbReference>
<feature type="domain" description="Solute-binding protein family 5" evidence="6">
    <location>
        <begin position="93"/>
        <end position="487"/>
    </location>
</feature>
<comment type="similarity">
    <text evidence="2">Belongs to the bacterial solute-binding protein 5 family.</text>
</comment>
<keyword evidence="4 5" id="KW-0732">Signal</keyword>
<keyword evidence="3" id="KW-0813">Transport</keyword>
<evidence type="ECO:0000256" key="1">
    <source>
        <dbReference type="ARBA" id="ARBA00004196"/>
    </source>
</evidence>
<dbReference type="GO" id="GO:0030313">
    <property type="term" value="C:cell envelope"/>
    <property type="evidence" value="ECO:0007669"/>
    <property type="project" value="UniProtKB-SubCell"/>
</dbReference>
<accession>A0A6B1G4W0</accession>
<dbReference type="PANTHER" id="PTHR30290:SF10">
    <property type="entry name" value="PERIPLASMIC OLIGOPEPTIDE-BINDING PROTEIN-RELATED"/>
    <property type="match status" value="1"/>
</dbReference>
<dbReference type="Gene3D" id="3.10.105.10">
    <property type="entry name" value="Dipeptide-binding Protein, Domain 3"/>
    <property type="match status" value="1"/>
</dbReference>
<evidence type="ECO:0000313" key="7">
    <source>
        <dbReference type="EMBL" id="MYH63457.1"/>
    </source>
</evidence>
<dbReference type="PANTHER" id="PTHR30290">
    <property type="entry name" value="PERIPLASMIC BINDING COMPONENT OF ABC TRANSPORTER"/>
    <property type="match status" value="1"/>
</dbReference>
<dbReference type="GO" id="GO:0042597">
    <property type="term" value="C:periplasmic space"/>
    <property type="evidence" value="ECO:0007669"/>
    <property type="project" value="UniProtKB-ARBA"/>
</dbReference>
<evidence type="ECO:0000256" key="2">
    <source>
        <dbReference type="ARBA" id="ARBA00005695"/>
    </source>
</evidence>
<protein>
    <recommendedName>
        <fullName evidence="6">Solute-binding protein family 5 domain-containing protein</fullName>
    </recommendedName>
</protein>
<dbReference type="SUPFAM" id="SSF53850">
    <property type="entry name" value="Periplasmic binding protein-like II"/>
    <property type="match status" value="1"/>
</dbReference>
<evidence type="ECO:0000256" key="4">
    <source>
        <dbReference type="ARBA" id="ARBA00022729"/>
    </source>
</evidence>
<dbReference type="PIRSF" id="PIRSF002741">
    <property type="entry name" value="MppA"/>
    <property type="match status" value="1"/>
</dbReference>
<feature type="signal peptide" evidence="5">
    <location>
        <begin position="1"/>
        <end position="24"/>
    </location>
</feature>
<dbReference type="PROSITE" id="PS51257">
    <property type="entry name" value="PROKAR_LIPOPROTEIN"/>
    <property type="match status" value="1"/>
</dbReference>
<evidence type="ECO:0000256" key="5">
    <source>
        <dbReference type="SAM" id="SignalP"/>
    </source>
</evidence>
<dbReference type="InterPro" id="IPR000914">
    <property type="entry name" value="SBP_5_dom"/>
</dbReference>
<comment type="caution">
    <text evidence="7">The sequence shown here is derived from an EMBL/GenBank/DDBJ whole genome shotgun (WGS) entry which is preliminary data.</text>
</comment>
<evidence type="ECO:0000259" key="6">
    <source>
        <dbReference type="Pfam" id="PF00496"/>
    </source>
</evidence>
<dbReference type="Gene3D" id="3.90.76.10">
    <property type="entry name" value="Dipeptide-binding Protein, Domain 1"/>
    <property type="match status" value="1"/>
</dbReference>
<dbReference type="GO" id="GO:0015833">
    <property type="term" value="P:peptide transport"/>
    <property type="evidence" value="ECO:0007669"/>
    <property type="project" value="TreeGrafter"/>
</dbReference>
<dbReference type="AlphaFoldDB" id="A0A6B1G4W0"/>
<reference evidence="7" key="1">
    <citation type="submission" date="2019-09" db="EMBL/GenBank/DDBJ databases">
        <title>Characterisation of the sponge microbiome using genome-centric metagenomics.</title>
        <authorList>
            <person name="Engelberts J.P."/>
            <person name="Robbins S.J."/>
            <person name="De Goeij J.M."/>
            <person name="Aranda M."/>
            <person name="Bell S.C."/>
            <person name="Webster N.S."/>
        </authorList>
    </citation>
    <scope>NUCLEOTIDE SEQUENCE</scope>
    <source>
        <strain evidence="7">SB0675_bin_29</strain>
    </source>
</reference>
<name>A0A6B1G4W0_9CHLR</name>
<dbReference type="GO" id="GO:0043190">
    <property type="term" value="C:ATP-binding cassette (ABC) transporter complex"/>
    <property type="evidence" value="ECO:0007669"/>
    <property type="project" value="InterPro"/>
</dbReference>
<dbReference type="InterPro" id="IPR039424">
    <property type="entry name" value="SBP_5"/>
</dbReference>
<dbReference type="InterPro" id="IPR030678">
    <property type="entry name" value="Peptide/Ni-bd"/>
</dbReference>
<sequence length="569" mass="63955">MNKCLRFANLLVILSFLLTACAPAAVPAEAPQEAAASEADSSDSSRPSDMAANQELTVGRVFYFAGHINEAAWYDGTNVMGGGLLERHPDGSIRPWAADSWDVSDDGTVYTFNLNPDLKWCTGEQITAQDVKWGWEWLNIRFKWAKDYAWYMVEGIDEFLEATADVATYDFDSWGDATISGLVALDDQTLQVNLKGVTPAFIDVTSSGILGTWGLLDPAQIRLGTDEAPWHEHPDYCGGFGPFMVETYDPEEDVSVLVPNPHYVLGPQPLLDKITLKSIQDRQTQLVLYESGELDIAMPSTADFAQFTSDPNHPLNKHVQGFGLAGLQWLEFDVSAEPTNDPKIREAIYYSIDLDLIHETVYRNLRRRATGIIPSGPFYREDRPAYWQADPERAKQAVADSTYGSAENVPPILYWSRYPDPEWPQLAQAVQQMVKDATGLEIQITVASSMEASERVKYQIWEDSYGTFSLDAQAWGSYNFASDSFIATRHTHWGDEVTVSLLAEIESNPNEADRIAAWTEFEDIVFGEYWMIPLYWPTGRFLVNPNVQGLAFDPTFRWINAEYMYIAEE</sequence>
<evidence type="ECO:0000256" key="3">
    <source>
        <dbReference type="ARBA" id="ARBA00022448"/>
    </source>
</evidence>
<dbReference type="Pfam" id="PF00496">
    <property type="entry name" value="SBP_bac_5"/>
    <property type="match status" value="1"/>
</dbReference>
<organism evidence="7">
    <name type="scientific">Caldilineaceae bacterium SB0675_bin_29</name>
    <dbReference type="NCBI Taxonomy" id="2605266"/>
    <lineage>
        <taxon>Bacteria</taxon>
        <taxon>Bacillati</taxon>
        <taxon>Chloroflexota</taxon>
        <taxon>Caldilineae</taxon>
        <taxon>Caldilineales</taxon>
        <taxon>Caldilineaceae</taxon>
    </lineage>
</organism>
<comment type="subcellular location">
    <subcellularLocation>
        <location evidence="1">Cell envelope</location>
    </subcellularLocation>
</comment>
<gene>
    <name evidence="7" type="ORF">F4148_17475</name>
</gene>
<dbReference type="EMBL" id="VYDA01000621">
    <property type="protein sequence ID" value="MYH63457.1"/>
    <property type="molecule type" value="Genomic_DNA"/>
</dbReference>
<proteinExistence type="inferred from homology"/>
<dbReference type="GO" id="GO:1904680">
    <property type="term" value="F:peptide transmembrane transporter activity"/>
    <property type="evidence" value="ECO:0007669"/>
    <property type="project" value="TreeGrafter"/>
</dbReference>